<dbReference type="STRING" id="1330018.A0A167JSI8"/>
<evidence type="ECO:0000313" key="4">
    <source>
        <dbReference type="EMBL" id="KZO93859.1"/>
    </source>
</evidence>
<dbReference type="InterPro" id="IPR036736">
    <property type="entry name" value="ACP-like_sf"/>
</dbReference>
<proteinExistence type="predicted"/>
<keyword evidence="5" id="KW-1185">Reference proteome</keyword>
<protein>
    <submittedName>
        <fullName evidence="4">Acetyl-CoA synthetase-like protein</fullName>
    </submittedName>
</protein>
<dbReference type="Pfam" id="PF23562">
    <property type="entry name" value="AMP-binding_C_3"/>
    <property type="match status" value="1"/>
</dbReference>
<dbReference type="Gene3D" id="3.40.50.12780">
    <property type="entry name" value="N-terminal domain of ligase-like"/>
    <property type="match status" value="1"/>
</dbReference>
<evidence type="ECO:0000256" key="1">
    <source>
        <dbReference type="ARBA" id="ARBA00022450"/>
    </source>
</evidence>
<dbReference type="PANTHER" id="PTHR43439">
    <property type="entry name" value="PHENYLACETATE-COENZYME A LIGASE"/>
    <property type="match status" value="1"/>
</dbReference>
<dbReference type="InterPro" id="IPR020806">
    <property type="entry name" value="PKS_PP-bd"/>
</dbReference>
<dbReference type="OrthoDB" id="429813at2759"/>
<evidence type="ECO:0000256" key="2">
    <source>
        <dbReference type="ARBA" id="ARBA00022553"/>
    </source>
</evidence>
<dbReference type="SMART" id="SM00823">
    <property type="entry name" value="PKS_PP"/>
    <property type="match status" value="1"/>
</dbReference>
<dbReference type="Gene3D" id="1.10.1200.10">
    <property type="entry name" value="ACP-like"/>
    <property type="match status" value="1"/>
</dbReference>
<dbReference type="InterPro" id="IPR000873">
    <property type="entry name" value="AMP-dep_synth/lig_dom"/>
</dbReference>
<keyword evidence="1" id="KW-0596">Phosphopantetheine</keyword>
<dbReference type="InterPro" id="IPR051414">
    <property type="entry name" value="Adenylate-forming_Reductase"/>
</dbReference>
<dbReference type="AlphaFoldDB" id="A0A167JSI8"/>
<evidence type="ECO:0000313" key="5">
    <source>
        <dbReference type="Proteomes" id="UP000076738"/>
    </source>
</evidence>
<dbReference type="Pfam" id="PF00501">
    <property type="entry name" value="AMP-binding"/>
    <property type="match status" value="1"/>
</dbReference>
<organism evidence="4 5">
    <name type="scientific">Calocera viscosa (strain TUFC12733)</name>
    <dbReference type="NCBI Taxonomy" id="1330018"/>
    <lineage>
        <taxon>Eukaryota</taxon>
        <taxon>Fungi</taxon>
        <taxon>Dikarya</taxon>
        <taxon>Basidiomycota</taxon>
        <taxon>Agaricomycotina</taxon>
        <taxon>Dacrymycetes</taxon>
        <taxon>Dacrymycetales</taxon>
        <taxon>Dacrymycetaceae</taxon>
        <taxon>Calocera</taxon>
    </lineage>
</organism>
<name>A0A167JSI8_CALVF</name>
<dbReference type="PANTHER" id="PTHR43439:SF2">
    <property type="entry name" value="ENZYME, PUTATIVE (JCVI)-RELATED"/>
    <property type="match status" value="1"/>
</dbReference>
<gene>
    <name evidence="4" type="ORF">CALVIDRAFT_235149</name>
</gene>
<reference evidence="4 5" key="1">
    <citation type="journal article" date="2016" name="Mol. Biol. Evol.">
        <title>Comparative Genomics of Early-Diverging Mushroom-Forming Fungi Provides Insights into the Origins of Lignocellulose Decay Capabilities.</title>
        <authorList>
            <person name="Nagy L.G."/>
            <person name="Riley R."/>
            <person name="Tritt A."/>
            <person name="Adam C."/>
            <person name="Daum C."/>
            <person name="Floudas D."/>
            <person name="Sun H."/>
            <person name="Yadav J.S."/>
            <person name="Pangilinan J."/>
            <person name="Larsson K.H."/>
            <person name="Matsuura K."/>
            <person name="Barry K."/>
            <person name="Labutti K."/>
            <person name="Kuo R."/>
            <person name="Ohm R.A."/>
            <person name="Bhattacharya S.S."/>
            <person name="Shirouzu T."/>
            <person name="Yoshinaga Y."/>
            <person name="Martin F.M."/>
            <person name="Grigoriev I.V."/>
            <person name="Hibbett D.S."/>
        </authorList>
    </citation>
    <scope>NUCLEOTIDE SEQUENCE [LARGE SCALE GENOMIC DNA]</scope>
    <source>
        <strain evidence="4 5">TUFC12733</strain>
    </source>
</reference>
<evidence type="ECO:0000259" key="3">
    <source>
        <dbReference type="SMART" id="SM00823"/>
    </source>
</evidence>
<dbReference type="EMBL" id="KV417298">
    <property type="protein sequence ID" value="KZO93859.1"/>
    <property type="molecule type" value="Genomic_DNA"/>
</dbReference>
<feature type="domain" description="Polyketide synthase-like phosphopantetheine-binding" evidence="3">
    <location>
        <begin position="501"/>
        <end position="592"/>
    </location>
</feature>
<dbReference type="GO" id="GO:0031177">
    <property type="term" value="F:phosphopantetheine binding"/>
    <property type="evidence" value="ECO:0007669"/>
    <property type="project" value="InterPro"/>
</dbReference>
<keyword evidence="2" id="KW-0597">Phosphoprotein</keyword>
<dbReference type="InterPro" id="IPR042099">
    <property type="entry name" value="ANL_N_sf"/>
</dbReference>
<dbReference type="Proteomes" id="UP000076738">
    <property type="component" value="Unassembled WGS sequence"/>
</dbReference>
<dbReference type="SUPFAM" id="SSF56801">
    <property type="entry name" value="Acetyl-CoA synthetase-like"/>
    <property type="match status" value="1"/>
</dbReference>
<sequence length="595" mass="64860">MRAGFVPFPLSTRNSVPALEHLIKKTSSVYICGSTLTPGRSATALQEATSSVLSLLPSIQLLEAPRYTDLYPRLGSGLVKPYDAVEDAAQTPVLPTIQSFPEYASITTDSAIMFIHSSGSTTFPKPIPMSHRFWVGVCRNAVEGWLGPTVSTRLGMMGLPSFHGMGLYFMLGAASAWGTISLMLRPSEVPIAPSSDRVLEACKRSHPDCLITVPSFCVAWSQDDDALKYLASVKAVRYGGAPLPQEAGDRLVKAGVNLLTGYGLTELGIVFKFRLGRENSEDWNYGELCPSLKVELVPEGNDLYRLVVMDCEAHPVAVFTDPEVRAFDTNDLLEPHPSGNGLWKIIGRADDQIMMSNGEKTNPGPMEHIISGNPNVQACMMFGRARTQAGIAVEPAEHIQVTNEAGRADFLSLIWQDIEKANAMAPQHSRIFKELVLVVDPERKPLARTAKGTVFRTRALQQYAAEIDALYTAAEQPSTGTIRWADPPEVWDEPAVHSFVARVVNGIMRPQLRNGVPGPGRIEPSRDLFEQGCDSLQATYIRAAVEGAISCRPSATAKERPDGASSSTSVPLNLVYRYPSIDRLAGYVMQRFAGR</sequence>
<accession>A0A167JSI8</accession>